<evidence type="ECO:0000256" key="3">
    <source>
        <dbReference type="ARBA" id="ARBA00023163"/>
    </source>
</evidence>
<dbReference type="InterPro" id="IPR049445">
    <property type="entry name" value="TetR_SbtR-like_C"/>
</dbReference>
<accession>A0ABD5EYD9</accession>
<dbReference type="PANTHER" id="PTHR30055:SF234">
    <property type="entry name" value="HTH-TYPE TRANSCRIPTIONAL REGULATOR BETI"/>
    <property type="match status" value="1"/>
</dbReference>
<evidence type="ECO:0000256" key="4">
    <source>
        <dbReference type="PROSITE-ProRule" id="PRU00335"/>
    </source>
</evidence>
<sequence length="239" mass="25191">MRADARRNRERIVEAARETFAAQGVDAPLTAVARRAGVGMATLYRRFPSRDALVRAAFDEQLGLCAAAFEEALADPDPGRGLYALLEQVCATQVTDRGFGTAFMTGFPDALDHGRERACAEEGLRELVRRAREAGQVHEDFDPADITLLLLAHGGLAGQPREVALAASRRLLAYLFGAFGSRDGGPLPPPPPMSLAGVPHVLDPAGRRPTAGPSSDPRGGDGRAGGGCDGVRVGRRDAG</sequence>
<name>A0ABD5EYD9_9ACTN</name>
<keyword evidence="1" id="KW-0805">Transcription regulation</keyword>
<dbReference type="Pfam" id="PF00440">
    <property type="entry name" value="TetR_N"/>
    <property type="match status" value="1"/>
</dbReference>
<feature type="region of interest" description="Disordered" evidence="5">
    <location>
        <begin position="185"/>
        <end position="239"/>
    </location>
</feature>
<dbReference type="PROSITE" id="PS50977">
    <property type="entry name" value="HTH_TETR_2"/>
    <property type="match status" value="1"/>
</dbReference>
<evidence type="ECO:0000313" key="8">
    <source>
        <dbReference type="Proteomes" id="UP001183535"/>
    </source>
</evidence>
<dbReference type="InterPro" id="IPR001647">
    <property type="entry name" value="HTH_TetR"/>
</dbReference>
<evidence type="ECO:0000313" key="7">
    <source>
        <dbReference type="EMBL" id="MDT0439626.1"/>
    </source>
</evidence>
<gene>
    <name evidence="7" type="ORF">RM877_33705</name>
</gene>
<dbReference type="InterPro" id="IPR036271">
    <property type="entry name" value="Tet_transcr_reg_TetR-rel_C_sf"/>
</dbReference>
<keyword evidence="3" id="KW-0804">Transcription</keyword>
<dbReference type="Proteomes" id="UP001183535">
    <property type="component" value="Unassembled WGS sequence"/>
</dbReference>
<reference evidence="8" key="1">
    <citation type="submission" date="2023-07" db="EMBL/GenBank/DDBJ databases">
        <title>30 novel species of actinomycetes from the DSMZ collection.</title>
        <authorList>
            <person name="Nouioui I."/>
        </authorList>
    </citation>
    <scope>NUCLEOTIDE SEQUENCE [LARGE SCALE GENOMIC DNA]</scope>
    <source>
        <strain evidence="8">DSM 41981</strain>
    </source>
</reference>
<feature type="domain" description="HTH tetR-type" evidence="6">
    <location>
        <begin position="6"/>
        <end position="65"/>
    </location>
</feature>
<dbReference type="GO" id="GO:0003677">
    <property type="term" value="F:DNA binding"/>
    <property type="evidence" value="ECO:0007669"/>
    <property type="project" value="UniProtKB-UniRule"/>
</dbReference>
<dbReference type="PRINTS" id="PR00455">
    <property type="entry name" value="HTHTETR"/>
</dbReference>
<dbReference type="Gene3D" id="1.10.357.10">
    <property type="entry name" value="Tetracycline Repressor, domain 2"/>
    <property type="match status" value="1"/>
</dbReference>
<keyword evidence="2 4" id="KW-0238">DNA-binding</keyword>
<evidence type="ECO:0000256" key="1">
    <source>
        <dbReference type="ARBA" id="ARBA00023015"/>
    </source>
</evidence>
<dbReference type="AlphaFoldDB" id="A0ABD5EYD9"/>
<dbReference type="Pfam" id="PF21597">
    <property type="entry name" value="TetR_C_43"/>
    <property type="match status" value="1"/>
</dbReference>
<proteinExistence type="predicted"/>
<dbReference type="SUPFAM" id="SSF48498">
    <property type="entry name" value="Tetracyclin repressor-like, C-terminal domain"/>
    <property type="match status" value="1"/>
</dbReference>
<keyword evidence="8" id="KW-1185">Reference proteome</keyword>
<dbReference type="PANTHER" id="PTHR30055">
    <property type="entry name" value="HTH-TYPE TRANSCRIPTIONAL REGULATOR RUTR"/>
    <property type="match status" value="1"/>
</dbReference>
<dbReference type="EMBL" id="JAVRES010000029">
    <property type="protein sequence ID" value="MDT0439626.1"/>
    <property type="molecule type" value="Genomic_DNA"/>
</dbReference>
<dbReference type="GO" id="GO:0006355">
    <property type="term" value="P:regulation of DNA-templated transcription"/>
    <property type="evidence" value="ECO:0007669"/>
    <property type="project" value="UniProtKB-ARBA"/>
</dbReference>
<organism evidence="7 8">
    <name type="scientific">Streptomyces doudnae</name>
    <dbReference type="NCBI Taxonomy" id="3075536"/>
    <lineage>
        <taxon>Bacteria</taxon>
        <taxon>Bacillati</taxon>
        <taxon>Actinomycetota</taxon>
        <taxon>Actinomycetes</taxon>
        <taxon>Kitasatosporales</taxon>
        <taxon>Streptomycetaceae</taxon>
        <taxon>Streptomyces</taxon>
    </lineage>
</organism>
<evidence type="ECO:0000256" key="2">
    <source>
        <dbReference type="ARBA" id="ARBA00023125"/>
    </source>
</evidence>
<evidence type="ECO:0000256" key="5">
    <source>
        <dbReference type="SAM" id="MobiDB-lite"/>
    </source>
</evidence>
<dbReference type="InterPro" id="IPR050109">
    <property type="entry name" value="HTH-type_TetR-like_transc_reg"/>
</dbReference>
<protein>
    <submittedName>
        <fullName evidence="7">Helix-turn-helix domain-containing protein</fullName>
    </submittedName>
</protein>
<feature type="DNA-binding region" description="H-T-H motif" evidence="4">
    <location>
        <begin position="28"/>
        <end position="47"/>
    </location>
</feature>
<comment type="caution">
    <text evidence="7">The sequence shown here is derived from an EMBL/GenBank/DDBJ whole genome shotgun (WGS) entry which is preliminary data.</text>
</comment>
<evidence type="ECO:0000259" key="6">
    <source>
        <dbReference type="PROSITE" id="PS50977"/>
    </source>
</evidence>
<dbReference type="InterPro" id="IPR009057">
    <property type="entry name" value="Homeodomain-like_sf"/>
</dbReference>
<dbReference type="SUPFAM" id="SSF46689">
    <property type="entry name" value="Homeodomain-like"/>
    <property type="match status" value="1"/>
</dbReference>